<dbReference type="Pfam" id="PF00079">
    <property type="entry name" value="Serpin"/>
    <property type="match status" value="2"/>
</dbReference>
<proteinExistence type="inferred from homology"/>
<dbReference type="Proteomes" id="UP001652621">
    <property type="component" value="Unplaced"/>
</dbReference>
<dbReference type="SMART" id="SM00093">
    <property type="entry name" value="SERPIN"/>
    <property type="match status" value="2"/>
</dbReference>
<reference evidence="8" key="1">
    <citation type="submission" date="2025-08" db="UniProtKB">
        <authorList>
            <consortium name="RefSeq"/>
        </authorList>
    </citation>
    <scope>IDENTIFICATION</scope>
    <source>
        <strain evidence="8">Aabys</strain>
        <tissue evidence="8">Whole body</tissue>
    </source>
</reference>
<feature type="signal peptide" evidence="5">
    <location>
        <begin position="1"/>
        <end position="22"/>
    </location>
</feature>
<dbReference type="PANTHER" id="PTHR11461">
    <property type="entry name" value="SERINE PROTEASE INHIBITOR, SERPIN"/>
    <property type="match status" value="1"/>
</dbReference>
<dbReference type="RefSeq" id="XP_058975985.1">
    <property type="nucleotide sequence ID" value="XM_059120002.1"/>
</dbReference>
<dbReference type="InterPro" id="IPR042178">
    <property type="entry name" value="Serpin_sf_1"/>
</dbReference>
<feature type="domain" description="Serpin" evidence="6">
    <location>
        <begin position="28"/>
        <end position="351"/>
    </location>
</feature>
<organism evidence="7 8">
    <name type="scientific">Musca domestica</name>
    <name type="common">House fly</name>
    <dbReference type="NCBI Taxonomy" id="7370"/>
    <lineage>
        <taxon>Eukaryota</taxon>
        <taxon>Metazoa</taxon>
        <taxon>Ecdysozoa</taxon>
        <taxon>Arthropoda</taxon>
        <taxon>Hexapoda</taxon>
        <taxon>Insecta</taxon>
        <taxon>Pterygota</taxon>
        <taxon>Neoptera</taxon>
        <taxon>Endopterygota</taxon>
        <taxon>Diptera</taxon>
        <taxon>Brachycera</taxon>
        <taxon>Muscomorpha</taxon>
        <taxon>Muscoidea</taxon>
        <taxon>Muscidae</taxon>
        <taxon>Musca</taxon>
    </lineage>
</organism>
<dbReference type="InterPro" id="IPR023796">
    <property type="entry name" value="Serpin_dom"/>
</dbReference>
<keyword evidence="7" id="KW-1185">Reference proteome</keyword>
<keyword evidence="2" id="KW-0646">Protease inhibitor</keyword>
<evidence type="ECO:0000256" key="3">
    <source>
        <dbReference type="ARBA" id="ARBA00022900"/>
    </source>
</evidence>
<feature type="chain" id="PRO_5045114162" evidence="5">
    <location>
        <begin position="23"/>
        <end position="706"/>
    </location>
</feature>
<evidence type="ECO:0000256" key="4">
    <source>
        <dbReference type="RuleBase" id="RU000411"/>
    </source>
</evidence>
<evidence type="ECO:0000256" key="5">
    <source>
        <dbReference type="SAM" id="SignalP"/>
    </source>
</evidence>
<gene>
    <name evidence="8" type="primary">LOC131801385</name>
</gene>
<dbReference type="InterPro" id="IPR042185">
    <property type="entry name" value="Serpin_sf_2"/>
</dbReference>
<dbReference type="PANTHER" id="PTHR11461:SF211">
    <property type="entry name" value="GH10112P-RELATED"/>
    <property type="match status" value="1"/>
</dbReference>
<evidence type="ECO:0000256" key="2">
    <source>
        <dbReference type="ARBA" id="ARBA00022690"/>
    </source>
</evidence>
<evidence type="ECO:0000259" key="6">
    <source>
        <dbReference type="SMART" id="SM00093"/>
    </source>
</evidence>
<dbReference type="InterPro" id="IPR023795">
    <property type="entry name" value="Serpin_CS"/>
</dbReference>
<evidence type="ECO:0000256" key="1">
    <source>
        <dbReference type="ARBA" id="ARBA00009500"/>
    </source>
</evidence>
<dbReference type="PROSITE" id="PS00284">
    <property type="entry name" value="SERPIN"/>
    <property type="match status" value="1"/>
</dbReference>
<comment type="similarity">
    <text evidence="1 4">Belongs to the serpin family.</text>
</comment>
<accession>A0ABM3UR26</accession>
<dbReference type="InterPro" id="IPR036186">
    <property type="entry name" value="Serpin_sf"/>
</dbReference>
<protein>
    <submittedName>
        <fullName evidence="8">Antichymotrypsin-2-like</fullName>
    </submittedName>
</protein>
<dbReference type="GeneID" id="131801385"/>
<keyword evidence="5" id="KW-0732">Signal</keyword>
<name>A0ABM3UR26_MUSDO</name>
<evidence type="ECO:0000313" key="8">
    <source>
        <dbReference type="RefSeq" id="XP_058975985.1"/>
    </source>
</evidence>
<dbReference type="InterPro" id="IPR000215">
    <property type="entry name" value="Serpin_fam"/>
</dbReference>
<evidence type="ECO:0000313" key="7">
    <source>
        <dbReference type="Proteomes" id="UP001652621"/>
    </source>
</evidence>
<dbReference type="Gene3D" id="3.30.497.10">
    <property type="entry name" value="Antithrombin, subunit I, domain 2"/>
    <property type="match status" value="2"/>
</dbReference>
<sequence length="706" mass="79458">MGTVKTFTTTFVVALLYTITTATENIGSSLLKDLVPSGYDKNVIVSPFSAETCLAMIRMGAEGKTAQELDNILNLGKFVLNVLPDNYHNELAKYVKAEHFKFANKIYVKNGQSINEDFKTLLAGKYFSSAENMDFTQTEKTAEAINEWVASTTGNTINNLEENLQPNTDLLLVSSVNFNGPWKTGFNANWTKPDKFYVDEDDNFVMVPMMKVRSYFRYGRQAAMNAGAILLPYRDAGLSMLVVVPFRADGLDKVLTTMKSMDMPTFIETKVFQRKNIEFRMPKFKMDVTVNLKDSLKNFQRGREWIEQRQRMGLKGSIAIILGTLLLCLSGTLADSQDSLKFHSSLENFSKDIFSEIYQRNSDKSIIFSPFSIQTCLAMVRMGADGETAAEMDDGLSLTGQPVEKVVDNYHTILSKYDDGKTLKIANKIYVAKDYDLKDTYNNVLTNNFYSAVENVDFGQGAKTAKLMNSWVESKTDNTIHDIVSPTSLTTDTRLVLLSAIYFKGNWEKPFDLKYTEEEDFYIDDKNTVKVQMMFKSGMMSAKEISELDATAIRLPYRDCDLSMVIILPNERNGLPDLVEKLKTFSLASLAGQGLRRRGVRLFLPKFKAEFEVVLNEPLKKLGMKQMFSQANLSNMLQGIEPLQVSEVVHKAFIDVNEVGTTAAGVTKIGIMTRTRPLDFKANHPFYYAIVNEDSVPLFQGTFVGK</sequence>
<dbReference type="Gene3D" id="2.30.39.10">
    <property type="entry name" value="Alpha-1-antitrypsin, domain 1"/>
    <property type="match status" value="2"/>
</dbReference>
<keyword evidence="3" id="KW-0722">Serine protease inhibitor</keyword>
<dbReference type="SUPFAM" id="SSF56574">
    <property type="entry name" value="Serpins"/>
    <property type="match status" value="2"/>
</dbReference>
<feature type="domain" description="Serpin" evidence="6">
    <location>
        <begin position="352"/>
        <end position="706"/>
    </location>
</feature>
<dbReference type="CDD" id="cd19601">
    <property type="entry name" value="serpin42Da-like"/>
    <property type="match status" value="1"/>
</dbReference>